<feature type="transmembrane region" description="Helical" evidence="1">
    <location>
        <begin position="12"/>
        <end position="31"/>
    </location>
</feature>
<dbReference type="GeneID" id="55475726"/>
<evidence type="ECO:0000256" key="1">
    <source>
        <dbReference type="SAM" id="Phobius"/>
    </source>
</evidence>
<dbReference type="RefSeq" id="WP_022747488.1">
    <property type="nucleotide sequence ID" value="NC_022571.1"/>
</dbReference>
<dbReference type="KEGG" id="csb:CLSA_c33850"/>
<dbReference type="EMBL" id="CP006721">
    <property type="protein sequence ID" value="AGX44348.1"/>
    <property type="molecule type" value="Genomic_DNA"/>
</dbReference>
<feature type="transmembrane region" description="Helical" evidence="1">
    <location>
        <begin position="141"/>
        <end position="161"/>
    </location>
</feature>
<evidence type="ECO:0008006" key="4">
    <source>
        <dbReference type="Google" id="ProtNLM"/>
    </source>
</evidence>
<proteinExistence type="predicted"/>
<name>U5MUX6_CLOSA</name>
<feature type="transmembrane region" description="Helical" evidence="1">
    <location>
        <begin position="318"/>
        <end position="339"/>
    </location>
</feature>
<gene>
    <name evidence="2" type="ORF">CLSA_c33850</name>
</gene>
<sequence length="350" mass="40324">MRKYLNKGLLYEWFNASKVPIVIGLITWGFIAHMILKDNIRDICQAIGTAESNNYEVNNLDAYVILVFIFLAIYIFANGANKRNTMMFLCSGPYTKKQIKVNELICLLMTLGLFVIMYIYMAVTMYVQNYEFISIVNGYTQVIFIEILRLLLFGTIGILLLIEIDLLFSNSIIAYFGMIALLLSTMVIWLKLRIIMSYLHILTPIMNAIFRYPVRRYNDHANMLFYGRPYYSGEWAKTFKGIAVLIVIIAIMLVIFNIFEKKYKLEASSKIFSCKANENMIVTYISLAIGSFADLLIVDEVLSNRLFRNARMQPYVSFESFEMLATDLIIIGVVTFISYKIIKKILKAIG</sequence>
<dbReference type="PATRIC" id="fig|1345695.10.peg.3209"/>
<accession>U5MUX6</accession>
<feature type="transmembrane region" description="Helical" evidence="1">
    <location>
        <begin position="173"/>
        <end position="192"/>
    </location>
</feature>
<dbReference type="AlphaFoldDB" id="U5MUX6"/>
<evidence type="ECO:0000313" key="2">
    <source>
        <dbReference type="EMBL" id="AGX44348.1"/>
    </source>
</evidence>
<protein>
    <recommendedName>
        <fullName evidence="4">ABC-2 family transporter protein</fullName>
    </recommendedName>
</protein>
<evidence type="ECO:0000313" key="3">
    <source>
        <dbReference type="Proteomes" id="UP000017118"/>
    </source>
</evidence>
<keyword evidence="1" id="KW-1133">Transmembrane helix</keyword>
<organism evidence="2 3">
    <name type="scientific">Clostridium saccharobutylicum DSM 13864</name>
    <dbReference type="NCBI Taxonomy" id="1345695"/>
    <lineage>
        <taxon>Bacteria</taxon>
        <taxon>Bacillati</taxon>
        <taxon>Bacillota</taxon>
        <taxon>Clostridia</taxon>
        <taxon>Eubacteriales</taxon>
        <taxon>Clostridiaceae</taxon>
        <taxon>Clostridium</taxon>
    </lineage>
</organism>
<dbReference type="eggNOG" id="ENOG5030G97">
    <property type="taxonomic scope" value="Bacteria"/>
</dbReference>
<keyword evidence="1" id="KW-0812">Transmembrane</keyword>
<reference evidence="2 3" key="1">
    <citation type="journal article" date="2013" name="Genome Announc.">
        <title>Complete Genome Sequence of the Solvent Producer Clostridium saccharobutylicum NCP262 (DSM 13864).</title>
        <authorList>
            <person name="Poehlein A."/>
            <person name="Hartwich K."/>
            <person name="Krabben P."/>
            <person name="Ehrenreich A."/>
            <person name="Liebl W."/>
            <person name="Durre P."/>
            <person name="Gottschalk G."/>
            <person name="Daniel R."/>
        </authorList>
    </citation>
    <scope>NUCLEOTIDE SEQUENCE [LARGE SCALE GENOMIC DNA]</scope>
    <source>
        <strain evidence="2">DSM 13864</strain>
    </source>
</reference>
<dbReference type="Proteomes" id="UP000017118">
    <property type="component" value="Chromosome"/>
</dbReference>
<feature type="transmembrane region" description="Helical" evidence="1">
    <location>
        <begin position="280"/>
        <end position="298"/>
    </location>
</feature>
<keyword evidence="1" id="KW-0472">Membrane</keyword>
<keyword evidence="3" id="KW-1185">Reference proteome</keyword>
<dbReference type="HOGENOM" id="CLU_793894_0_0_9"/>
<feature type="transmembrane region" description="Helical" evidence="1">
    <location>
        <begin position="101"/>
        <end position="121"/>
    </location>
</feature>
<dbReference type="OrthoDB" id="1903883at2"/>
<feature type="transmembrane region" description="Helical" evidence="1">
    <location>
        <begin position="239"/>
        <end position="259"/>
    </location>
</feature>
<feature type="transmembrane region" description="Helical" evidence="1">
    <location>
        <begin position="62"/>
        <end position="80"/>
    </location>
</feature>